<dbReference type="RefSeq" id="WP_301144237.1">
    <property type="nucleotide sequence ID" value="NZ_JAUHPX010000001.1"/>
</dbReference>
<proteinExistence type="predicted"/>
<dbReference type="PRINTS" id="PR00368">
    <property type="entry name" value="FADPNR"/>
</dbReference>
<dbReference type="AlphaFoldDB" id="A0AAW7M7N2"/>
<evidence type="ECO:0000313" key="3">
    <source>
        <dbReference type="Proteomes" id="UP001172737"/>
    </source>
</evidence>
<gene>
    <name evidence="2" type="ORF">QQX10_00555</name>
</gene>
<keyword evidence="3" id="KW-1185">Reference proteome</keyword>
<dbReference type="PRINTS" id="PR00469">
    <property type="entry name" value="PNDRDTASEII"/>
</dbReference>
<dbReference type="SUPFAM" id="SSF51905">
    <property type="entry name" value="FAD/NAD(P)-binding domain"/>
    <property type="match status" value="2"/>
</dbReference>
<dbReference type="EMBL" id="JAUHPX010000001">
    <property type="protein sequence ID" value="MDN4486652.1"/>
    <property type="molecule type" value="Genomic_DNA"/>
</dbReference>
<dbReference type="GO" id="GO:0004497">
    <property type="term" value="F:monooxygenase activity"/>
    <property type="evidence" value="ECO:0007669"/>
    <property type="project" value="TreeGrafter"/>
</dbReference>
<evidence type="ECO:0000256" key="1">
    <source>
        <dbReference type="ARBA" id="ARBA00023002"/>
    </source>
</evidence>
<dbReference type="Gene3D" id="3.50.50.60">
    <property type="entry name" value="FAD/NAD(P)-binding domain"/>
    <property type="match status" value="1"/>
</dbReference>
<evidence type="ECO:0000313" key="2">
    <source>
        <dbReference type="EMBL" id="MDN4486652.1"/>
    </source>
</evidence>
<organism evidence="2 3">
    <name type="scientific">Demequina lignilytica</name>
    <dbReference type="NCBI Taxonomy" id="3051663"/>
    <lineage>
        <taxon>Bacteria</taxon>
        <taxon>Bacillati</taxon>
        <taxon>Actinomycetota</taxon>
        <taxon>Actinomycetes</taxon>
        <taxon>Micrococcales</taxon>
        <taxon>Demequinaceae</taxon>
        <taxon>Demequina</taxon>
    </lineage>
</organism>
<name>A0AAW7M7N2_9MICO</name>
<keyword evidence="1" id="KW-0560">Oxidoreductase</keyword>
<dbReference type="Proteomes" id="UP001172737">
    <property type="component" value="Unassembled WGS sequence"/>
</dbReference>
<dbReference type="Pfam" id="PF13738">
    <property type="entry name" value="Pyr_redox_3"/>
    <property type="match status" value="1"/>
</dbReference>
<dbReference type="PANTHER" id="PTHR43539">
    <property type="entry name" value="FLAVIN-BINDING MONOOXYGENASE-LIKE PROTEIN (AFU_ORTHOLOGUE AFUA_4G09220)"/>
    <property type="match status" value="1"/>
</dbReference>
<dbReference type="InterPro" id="IPR036188">
    <property type="entry name" value="FAD/NAD-bd_sf"/>
</dbReference>
<dbReference type="InterPro" id="IPR050982">
    <property type="entry name" value="Auxin_biosynth/cation_transpt"/>
</dbReference>
<dbReference type="PANTHER" id="PTHR43539:SF78">
    <property type="entry name" value="FLAVIN-CONTAINING MONOOXYGENASE"/>
    <property type="match status" value="1"/>
</dbReference>
<sequence length="368" mass="39407">MPEHIPTHAAVVVIGAGQAGLAVAYHLRRRGLTPGDDLLVLDANPGAGGAWRHRWPGLTLGGTHRLHDLPGMTDTGLTFTEADPHRPARELVAEYYGAYEDHHDLRVVRPARVTAVRRDGDGYVVECAPGSPVTAVRARVVVSATGTWNRPRLPLVDGREEFSGLQITTADYTDPAPFVGLRVAVVGGGTSALTFLDEVGDVAQDLHWYTRRVPLFHDEEEELTAERGRIAVGIQDEAARAGRPLPSIVAVTGLPRSPLVRRLEGKDRLRREPMFASLDATGAVTADGEHVDLDAIIWATGFRPDLTHLQPLGVVNEVGGIVVEDGRVPDEPGLFLAGYGPQASTISSNRAARVTALTIARLLAGPQA</sequence>
<protein>
    <submittedName>
        <fullName evidence="2">FAD-dependent oxidoreductase</fullName>
    </submittedName>
</protein>
<reference evidence="2" key="1">
    <citation type="submission" date="2023-06" db="EMBL/GenBank/DDBJ databases">
        <title>Sysu t00039.</title>
        <authorList>
            <person name="Gao L."/>
            <person name="Fang B.-Z."/>
            <person name="Li W.-J."/>
        </authorList>
    </citation>
    <scope>NUCLEOTIDE SEQUENCE</scope>
    <source>
        <strain evidence="2">SYSU T00039</strain>
    </source>
</reference>
<dbReference type="GO" id="GO:0050660">
    <property type="term" value="F:flavin adenine dinucleotide binding"/>
    <property type="evidence" value="ECO:0007669"/>
    <property type="project" value="TreeGrafter"/>
</dbReference>
<comment type="caution">
    <text evidence="2">The sequence shown here is derived from an EMBL/GenBank/DDBJ whole genome shotgun (WGS) entry which is preliminary data.</text>
</comment>
<accession>A0AAW7M7N2</accession>